<reference evidence="2 3" key="1">
    <citation type="submission" date="2024-01" db="EMBL/GenBank/DDBJ databases">
        <title>A draft genome for a cacao thread blight-causing isolate of Paramarasmius palmivorus.</title>
        <authorList>
            <person name="Baruah I.K."/>
            <person name="Bukari Y."/>
            <person name="Amoako-Attah I."/>
            <person name="Meinhardt L.W."/>
            <person name="Bailey B.A."/>
            <person name="Cohen S.P."/>
        </authorList>
    </citation>
    <scope>NUCLEOTIDE SEQUENCE [LARGE SCALE GENOMIC DNA]</scope>
    <source>
        <strain evidence="2 3">GH-12</strain>
    </source>
</reference>
<keyword evidence="1" id="KW-0472">Membrane</keyword>
<protein>
    <submittedName>
        <fullName evidence="2">Uncharacterized protein</fullName>
    </submittedName>
</protein>
<dbReference type="EMBL" id="JAYKXP010000133">
    <property type="protein sequence ID" value="KAK7023632.1"/>
    <property type="molecule type" value="Genomic_DNA"/>
</dbReference>
<evidence type="ECO:0000256" key="1">
    <source>
        <dbReference type="SAM" id="Phobius"/>
    </source>
</evidence>
<keyword evidence="3" id="KW-1185">Reference proteome</keyword>
<accession>A0AAW0BB29</accession>
<dbReference type="AlphaFoldDB" id="A0AAW0BB29"/>
<keyword evidence="1" id="KW-0812">Transmembrane</keyword>
<dbReference type="PANTHER" id="PTHR35043">
    <property type="entry name" value="TRANSCRIPTION FACTOR DOMAIN-CONTAINING PROTEIN"/>
    <property type="match status" value="1"/>
</dbReference>
<feature type="transmembrane region" description="Helical" evidence="1">
    <location>
        <begin position="464"/>
        <end position="481"/>
    </location>
</feature>
<evidence type="ECO:0000313" key="2">
    <source>
        <dbReference type="EMBL" id="KAK7023632.1"/>
    </source>
</evidence>
<organism evidence="2 3">
    <name type="scientific">Paramarasmius palmivorus</name>
    <dbReference type="NCBI Taxonomy" id="297713"/>
    <lineage>
        <taxon>Eukaryota</taxon>
        <taxon>Fungi</taxon>
        <taxon>Dikarya</taxon>
        <taxon>Basidiomycota</taxon>
        <taxon>Agaricomycotina</taxon>
        <taxon>Agaricomycetes</taxon>
        <taxon>Agaricomycetidae</taxon>
        <taxon>Agaricales</taxon>
        <taxon>Marasmiineae</taxon>
        <taxon>Marasmiaceae</taxon>
        <taxon>Paramarasmius</taxon>
    </lineage>
</organism>
<feature type="transmembrane region" description="Helical" evidence="1">
    <location>
        <begin position="44"/>
        <end position="60"/>
    </location>
</feature>
<keyword evidence="1" id="KW-1133">Transmembrane helix</keyword>
<feature type="transmembrane region" description="Helical" evidence="1">
    <location>
        <begin position="502"/>
        <end position="523"/>
    </location>
</feature>
<name>A0AAW0BB29_9AGAR</name>
<gene>
    <name evidence="2" type="ORF">VNI00_016594</name>
</gene>
<comment type="caution">
    <text evidence="2">The sequence shown here is derived from an EMBL/GenBank/DDBJ whole genome shotgun (WGS) entry which is preliminary data.</text>
</comment>
<sequence>MPSLPALAHHIPVRSITELNTSIAAVSEHPACNILFHCRNVKDILLTCGAVIFICTWVAVHPNVPNPKDHTLVVWLKYILVAVFALMGPELMVLWSIRQWVSAEAIWKKYRSEYFPALIDNKLSNAEPLVGYGWTQAHAYLVVMGGFALYDGEEFLGILADHEGFDVDRKEFSKTLSFLREAGIDTETIPAPVAGRQHIKDTNDVGAEYTHREDSNNNNEPIPLLNSNARPPTCLLELLLVNGFIDITEDEVMARGEGDTLSKVIVIGQVGWFVLQCATRLVEGLLFAEIEVVTLAHAAILVASYHFWWNKPLRVRYAVRVAVGRKCIQAASPPDESDTDPGPSRFQRIVKCICTGIPEIWKYLDSDGDDFWQHYRDEDEKRMQEKGVARPEHIPRIAVFVYSCIREAILPGYRLGSLFGIGIRPSSRPSFPDYWVYAAALAFGGIHFLAWWSTFPTDAEQMAWRISTVVLISAPLAMAPFHKLSLWGHDQGSKRVRITANTVLLCLCILYVGARTMTIVLAFTTLRDLSYSTLQAVEWTEFIPHIG</sequence>
<proteinExistence type="predicted"/>
<dbReference type="Proteomes" id="UP001383192">
    <property type="component" value="Unassembled WGS sequence"/>
</dbReference>
<feature type="transmembrane region" description="Helical" evidence="1">
    <location>
        <begin position="72"/>
        <end position="95"/>
    </location>
</feature>
<dbReference type="PANTHER" id="PTHR35043:SF7">
    <property type="entry name" value="TRANSCRIPTION FACTOR DOMAIN-CONTAINING PROTEIN"/>
    <property type="match status" value="1"/>
</dbReference>
<feature type="transmembrane region" description="Helical" evidence="1">
    <location>
        <begin position="434"/>
        <end position="452"/>
    </location>
</feature>
<evidence type="ECO:0000313" key="3">
    <source>
        <dbReference type="Proteomes" id="UP001383192"/>
    </source>
</evidence>